<keyword evidence="4" id="KW-1185">Reference proteome</keyword>
<gene>
    <name evidence="3" type="ORF">D7I47_06860</name>
</gene>
<proteinExistence type="predicted"/>
<keyword evidence="2" id="KW-0732">Signal</keyword>
<accession>A0A387B373</accession>
<feature type="region of interest" description="Disordered" evidence="1">
    <location>
        <begin position="48"/>
        <end position="68"/>
    </location>
</feature>
<dbReference type="OrthoDB" id="5126245at2"/>
<dbReference type="Proteomes" id="UP000278886">
    <property type="component" value="Chromosome"/>
</dbReference>
<dbReference type="AlphaFoldDB" id="A0A387B373"/>
<dbReference type="EMBL" id="CP032630">
    <property type="protein sequence ID" value="AYF98002.1"/>
    <property type="molecule type" value="Genomic_DNA"/>
</dbReference>
<name>A0A387B373_9MICO</name>
<organism evidence="3 4">
    <name type="scientific">Protaetiibacter intestinalis</name>
    <dbReference type="NCBI Taxonomy" id="2419774"/>
    <lineage>
        <taxon>Bacteria</taxon>
        <taxon>Bacillati</taxon>
        <taxon>Actinomycetota</taxon>
        <taxon>Actinomycetes</taxon>
        <taxon>Micrococcales</taxon>
        <taxon>Microbacteriaceae</taxon>
        <taxon>Protaetiibacter</taxon>
    </lineage>
</organism>
<evidence type="ECO:0000256" key="2">
    <source>
        <dbReference type="SAM" id="SignalP"/>
    </source>
</evidence>
<reference evidence="4" key="1">
    <citation type="submission" date="2018-09" db="EMBL/GenBank/DDBJ databases">
        <title>Genome sequencing of strain 2DFWR-13.</title>
        <authorList>
            <person name="Heo J."/>
            <person name="Kim S.-J."/>
            <person name="Kwon S.-W."/>
        </authorList>
    </citation>
    <scope>NUCLEOTIDE SEQUENCE [LARGE SCALE GENOMIC DNA]</scope>
    <source>
        <strain evidence="4">2DFWR-13</strain>
    </source>
</reference>
<feature type="compositionally biased region" description="Acidic residues" evidence="1">
    <location>
        <begin position="48"/>
        <end position="60"/>
    </location>
</feature>
<evidence type="ECO:0000313" key="4">
    <source>
        <dbReference type="Proteomes" id="UP000278886"/>
    </source>
</evidence>
<evidence type="ECO:0000313" key="3">
    <source>
        <dbReference type="EMBL" id="AYF98002.1"/>
    </source>
</evidence>
<dbReference type="KEGG" id="lyd:D7I47_06860"/>
<feature type="signal peptide" evidence="2">
    <location>
        <begin position="1"/>
        <end position="23"/>
    </location>
</feature>
<sequence length="182" mass="19007">MPSRIPAALAPAALAVAALALCACVPTVPSVPDLDELGELVEDAEELVSDAPEDEGDDDTVQPGTEGLSPEAIAAGYTAVEMPSGWPSELPLPDGIPVSGIRSGESFYLVFDAASADELTALHDWYRGAGWTVESEFEVDGVVLSIYASPETNETGPLRRATVSGMADWPTGVQYNLEVQSS</sequence>
<protein>
    <submittedName>
        <fullName evidence="3">Uncharacterized protein</fullName>
    </submittedName>
</protein>
<dbReference type="RefSeq" id="WP_120762350.1">
    <property type="nucleotide sequence ID" value="NZ_CP032630.1"/>
</dbReference>
<feature type="chain" id="PRO_5039203120" evidence="2">
    <location>
        <begin position="24"/>
        <end position="182"/>
    </location>
</feature>
<evidence type="ECO:0000256" key="1">
    <source>
        <dbReference type="SAM" id="MobiDB-lite"/>
    </source>
</evidence>
<dbReference type="PROSITE" id="PS51257">
    <property type="entry name" value="PROKAR_LIPOPROTEIN"/>
    <property type="match status" value="1"/>
</dbReference>